<sequence length="83" mass="8935">MMVDATEARRQRRGCSDGGENSSISLTISVFYPTVLSSCVFSPRLASILGFFRKGKGGNQPASCQEEKNLSASMEVGVEKIES</sequence>
<accession>A0A0L9UEL0</accession>
<evidence type="ECO:0000313" key="2">
    <source>
        <dbReference type="EMBL" id="KOM41365.1"/>
    </source>
</evidence>
<evidence type="ECO:0000313" key="3">
    <source>
        <dbReference type="Proteomes" id="UP000053144"/>
    </source>
</evidence>
<evidence type="ECO:0000256" key="1">
    <source>
        <dbReference type="SAM" id="MobiDB-lite"/>
    </source>
</evidence>
<dbReference type="Proteomes" id="UP000053144">
    <property type="component" value="Chromosome 4"/>
</dbReference>
<reference evidence="3" key="1">
    <citation type="journal article" date="2015" name="Proc. Natl. Acad. Sci. U.S.A.">
        <title>Genome sequencing of adzuki bean (Vigna angularis) provides insight into high starch and low fat accumulation and domestication.</title>
        <authorList>
            <person name="Yang K."/>
            <person name="Tian Z."/>
            <person name="Chen C."/>
            <person name="Luo L."/>
            <person name="Zhao B."/>
            <person name="Wang Z."/>
            <person name="Yu L."/>
            <person name="Li Y."/>
            <person name="Sun Y."/>
            <person name="Li W."/>
            <person name="Chen Y."/>
            <person name="Li Y."/>
            <person name="Zhang Y."/>
            <person name="Ai D."/>
            <person name="Zhao J."/>
            <person name="Shang C."/>
            <person name="Ma Y."/>
            <person name="Wu B."/>
            <person name="Wang M."/>
            <person name="Gao L."/>
            <person name="Sun D."/>
            <person name="Zhang P."/>
            <person name="Guo F."/>
            <person name="Wang W."/>
            <person name="Li Y."/>
            <person name="Wang J."/>
            <person name="Varshney R.K."/>
            <person name="Wang J."/>
            <person name="Ling H.Q."/>
            <person name="Wan P."/>
        </authorList>
    </citation>
    <scope>NUCLEOTIDE SEQUENCE</scope>
    <source>
        <strain evidence="3">cv. Jingnong 6</strain>
    </source>
</reference>
<protein>
    <submittedName>
        <fullName evidence="2">Uncharacterized protein</fullName>
    </submittedName>
</protein>
<feature type="region of interest" description="Disordered" evidence="1">
    <location>
        <begin position="1"/>
        <end position="23"/>
    </location>
</feature>
<proteinExistence type="predicted"/>
<organism evidence="2 3">
    <name type="scientific">Phaseolus angularis</name>
    <name type="common">Azuki bean</name>
    <name type="synonym">Vigna angularis</name>
    <dbReference type="NCBI Taxonomy" id="3914"/>
    <lineage>
        <taxon>Eukaryota</taxon>
        <taxon>Viridiplantae</taxon>
        <taxon>Streptophyta</taxon>
        <taxon>Embryophyta</taxon>
        <taxon>Tracheophyta</taxon>
        <taxon>Spermatophyta</taxon>
        <taxon>Magnoliopsida</taxon>
        <taxon>eudicotyledons</taxon>
        <taxon>Gunneridae</taxon>
        <taxon>Pentapetalae</taxon>
        <taxon>rosids</taxon>
        <taxon>fabids</taxon>
        <taxon>Fabales</taxon>
        <taxon>Fabaceae</taxon>
        <taxon>Papilionoideae</taxon>
        <taxon>50 kb inversion clade</taxon>
        <taxon>NPAAA clade</taxon>
        <taxon>indigoferoid/millettioid clade</taxon>
        <taxon>Phaseoleae</taxon>
        <taxon>Vigna</taxon>
    </lineage>
</organism>
<dbReference type="Gramene" id="KOM41365">
    <property type="protein sequence ID" value="KOM41365"/>
    <property type="gene ID" value="LR48_Vigan04g156300"/>
</dbReference>
<dbReference type="AlphaFoldDB" id="A0A0L9UEL0"/>
<name>A0A0L9UEL0_PHAAN</name>
<dbReference type="EMBL" id="CM003374">
    <property type="protein sequence ID" value="KOM41365.1"/>
    <property type="molecule type" value="Genomic_DNA"/>
</dbReference>
<gene>
    <name evidence="2" type="ORF">LR48_Vigan04g156300</name>
</gene>